<accession>A0AAD6IWT0</accession>
<organism evidence="1 2">
    <name type="scientific">Drechslerella dactyloides</name>
    <name type="common">Nematode-trapping fungus</name>
    <name type="synonym">Arthrobotrys dactyloides</name>
    <dbReference type="NCBI Taxonomy" id="74499"/>
    <lineage>
        <taxon>Eukaryota</taxon>
        <taxon>Fungi</taxon>
        <taxon>Dikarya</taxon>
        <taxon>Ascomycota</taxon>
        <taxon>Pezizomycotina</taxon>
        <taxon>Orbiliomycetes</taxon>
        <taxon>Orbiliales</taxon>
        <taxon>Orbiliaceae</taxon>
        <taxon>Drechslerella</taxon>
    </lineage>
</organism>
<name>A0AAD6IWT0_DREDA</name>
<gene>
    <name evidence="1" type="ORF">Dda_5585</name>
</gene>
<sequence>MSRAFLKLAGKQVSWVVGTHASNFRNLEAVKAWVNLLQAGNMDNVKTALGHGQIFDDVNYPFDIENWWMAQMQDVSSLDATELALPGFKAIFQSANKSIGIDFQQAGEYMEKAGVEDRVDQLEK</sequence>
<dbReference type="AlphaFoldDB" id="A0AAD6IWT0"/>
<reference evidence="1" key="1">
    <citation type="submission" date="2023-01" db="EMBL/GenBank/DDBJ databases">
        <title>The chitinases involved in constricting ring structure development in the nematode-trapping fungus Drechslerella dactyloides.</title>
        <authorList>
            <person name="Wang R."/>
            <person name="Zhang L."/>
            <person name="Tang P."/>
            <person name="Li S."/>
            <person name="Liang L."/>
        </authorList>
    </citation>
    <scope>NUCLEOTIDE SEQUENCE</scope>
    <source>
        <strain evidence="1">YMF1.00031</strain>
    </source>
</reference>
<comment type="caution">
    <text evidence="1">The sequence shown here is derived from an EMBL/GenBank/DDBJ whole genome shotgun (WGS) entry which is preliminary data.</text>
</comment>
<dbReference type="Proteomes" id="UP001221413">
    <property type="component" value="Unassembled WGS sequence"/>
</dbReference>
<proteinExistence type="predicted"/>
<dbReference type="EMBL" id="JAQGDS010000006">
    <property type="protein sequence ID" value="KAJ6259941.1"/>
    <property type="molecule type" value="Genomic_DNA"/>
</dbReference>
<keyword evidence="2" id="KW-1185">Reference proteome</keyword>
<evidence type="ECO:0000313" key="1">
    <source>
        <dbReference type="EMBL" id="KAJ6259941.1"/>
    </source>
</evidence>
<protein>
    <submittedName>
        <fullName evidence="1">Uncharacterized protein</fullName>
    </submittedName>
</protein>
<evidence type="ECO:0000313" key="2">
    <source>
        <dbReference type="Proteomes" id="UP001221413"/>
    </source>
</evidence>